<accession>A0A8H3F6H5</accession>
<proteinExistence type="predicted"/>
<dbReference type="GO" id="GO:0006396">
    <property type="term" value="P:RNA processing"/>
    <property type="evidence" value="ECO:0007669"/>
    <property type="project" value="InterPro"/>
</dbReference>
<gene>
    <name evidence="2" type="ORF">IMSHALPRED_003824</name>
</gene>
<dbReference type="AlphaFoldDB" id="A0A8H3F6H5"/>
<dbReference type="EMBL" id="CAJPDT010000019">
    <property type="protein sequence ID" value="CAF9918015.1"/>
    <property type="molecule type" value="Genomic_DNA"/>
</dbReference>
<dbReference type="GO" id="GO:0042797">
    <property type="term" value="P:tRNA transcription by RNA polymerase III"/>
    <property type="evidence" value="ECO:0007669"/>
    <property type="project" value="TreeGrafter"/>
</dbReference>
<evidence type="ECO:0000256" key="1">
    <source>
        <dbReference type="SAM" id="MobiDB-lite"/>
    </source>
</evidence>
<organism evidence="2 3">
    <name type="scientific">Imshaugia aleurites</name>
    <dbReference type="NCBI Taxonomy" id="172621"/>
    <lineage>
        <taxon>Eukaryota</taxon>
        <taxon>Fungi</taxon>
        <taxon>Dikarya</taxon>
        <taxon>Ascomycota</taxon>
        <taxon>Pezizomycotina</taxon>
        <taxon>Lecanoromycetes</taxon>
        <taxon>OSLEUM clade</taxon>
        <taxon>Lecanoromycetidae</taxon>
        <taxon>Lecanorales</taxon>
        <taxon>Lecanorineae</taxon>
        <taxon>Parmeliaceae</taxon>
        <taxon>Imshaugia</taxon>
    </lineage>
</organism>
<sequence>MARNKKNSAAVEGKLNQAVRADSPAQNEHLPGEEVTPPEGLAAHQPDPPLPEASLNSIKEQLRAARNRGPIVEGDTSPLTDDHVKETHREIWQRVGFYTNHPNHNPTAINEAQIKSMMEKSHKLGKVVTQYRLYVNKPIGKRAMLIQYPNRDIAQEYRVASGNKPSEIRIKPKCGLVEVDIPVDTHVNYNKEKGVEYGEAMRKNRMLQEGGSYSLGGGLGLGSRPTLRGDRQAPPPEGPSHEKLLDNFDDANNKGHVMNKITLGGQIYPFKNGDPIYMAATFKEDICTWTKLEALVQLRPQFGHLDALNEAKKIILRSERFSEKRDNVEQEPEARAVNMAVKSTEGGNEEEMYGGMKATAKILGDMRDEPWQRLAWVDQDEPESYKIYNDALVYQNPENAPQLVSEMTDEQYLDAISCPRVDPIKQGEKVMAQVEESFLESDDGDDKIEITDDTEDEDFADEDEAEYETLPDGAICPNDCVAERRIERIARAICIHSAKEQDFYESEVKQKLLNDPKWAKHSFLLPSDRHHIYYRYRIAENRAGRGIDPEYDEFNISAEPRGHSSG</sequence>
<dbReference type="PANTHER" id="PTHR12069:SF0">
    <property type="entry name" value="DNA-DIRECTED RNA POLYMERASE III SUBUNIT RPC5"/>
    <property type="match status" value="1"/>
</dbReference>
<feature type="region of interest" description="Disordered" evidence="1">
    <location>
        <begin position="1"/>
        <end position="53"/>
    </location>
</feature>
<dbReference type="OrthoDB" id="340681at2759"/>
<dbReference type="SUPFAM" id="SSF109905">
    <property type="entry name" value="Surp module (SWAP domain)"/>
    <property type="match status" value="1"/>
</dbReference>
<reference evidence="2" key="1">
    <citation type="submission" date="2021-03" db="EMBL/GenBank/DDBJ databases">
        <authorList>
            <person name="Tagirdzhanova G."/>
        </authorList>
    </citation>
    <scope>NUCLEOTIDE SEQUENCE</scope>
</reference>
<dbReference type="InterPro" id="IPR035967">
    <property type="entry name" value="SWAP/Surp_sf"/>
</dbReference>
<evidence type="ECO:0000313" key="2">
    <source>
        <dbReference type="EMBL" id="CAF9918015.1"/>
    </source>
</evidence>
<dbReference type="Gene3D" id="1.10.10.790">
    <property type="entry name" value="Surp module"/>
    <property type="match status" value="1"/>
</dbReference>
<protein>
    <submittedName>
        <fullName evidence="2">Uncharacterized protein</fullName>
    </submittedName>
</protein>
<evidence type="ECO:0000313" key="3">
    <source>
        <dbReference type="Proteomes" id="UP000664534"/>
    </source>
</evidence>
<name>A0A8H3F6H5_9LECA</name>
<dbReference type="PANTHER" id="PTHR12069">
    <property type="entry name" value="DNA-DIRECTED RNA POLYMERASES III 80 KDA POLYPEPTIDE RNA POLYMERASE III SUBUNIT 5"/>
    <property type="match status" value="1"/>
</dbReference>
<dbReference type="GO" id="GO:0005666">
    <property type="term" value="C:RNA polymerase III complex"/>
    <property type="evidence" value="ECO:0007669"/>
    <property type="project" value="TreeGrafter"/>
</dbReference>
<dbReference type="GO" id="GO:0003723">
    <property type="term" value="F:RNA binding"/>
    <property type="evidence" value="ECO:0007669"/>
    <property type="project" value="InterPro"/>
</dbReference>
<dbReference type="InterPro" id="IPR006886">
    <property type="entry name" value="RNA_pol_III_Rpc5"/>
</dbReference>
<comment type="caution">
    <text evidence="2">The sequence shown here is derived from an EMBL/GenBank/DDBJ whole genome shotgun (WGS) entry which is preliminary data.</text>
</comment>
<dbReference type="Pfam" id="PF04801">
    <property type="entry name" value="RPC5"/>
    <property type="match status" value="2"/>
</dbReference>
<dbReference type="Proteomes" id="UP000664534">
    <property type="component" value="Unassembled WGS sequence"/>
</dbReference>
<keyword evidence="3" id="KW-1185">Reference proteome</keyword>